<dbReference type="Pfam" id="PF00990">
    <property type="entry name" value="GGDEF"/>
    <property type="match status" value="1"/>
</dbReference>
<dbReference type="Gene3D" id="3.30.450.20">
    <property type="entry name" value="PAS domain"/>
    <property type="match status" value="2"/>
</dbReference>
<dbReference type="InterPro" id="IPR043128">
    <property type="entry name" value="Rev_trsase/Diguanyl_cyclase"/>
</dbReference>
<gene>
    <name evidence="4" type="ORF">D9K80_12910</name>
</gene>
<dbReference type="Gene3D" id="3.20.20.450">
    <property type="entry name" value="EAL domain"/>
    <property type="match status" value="1"/>
</dbReference>
<feature type="domain" description="EAL" evidence="2">
    <location>
        <begin position="456"/>
        <end position="710"/>
    </location>
</feature>
<dbReference type="Pfam" id="PF08448">
    <property type="entry name" value="PAS_4"/>
    <property type="match status" value="1"/>
</dbReference>
<evidence type="ECO:0000259" key="1">
    <source>
        <dbReference type="PROSITE" id="PS50113"/>
    </source>
</evidence>
<dbReference type="SUPFAM" id="SSF55785">
    <property type="entry name" value="PYP-like sensor domain (PAS domain)"/>
    <property type="match status" value="2"/>
</dbReference>
<dbReference type="InterPro" id="IPR035965">
    <property type="entry name" value="PAS-like_dom_sf"/>
</dbReference>
<feature type="domain" description="PAC" evidence="1">
    <location>
        <begin position="226"/>
        <end position="282"/>
    </location>
</feature>
<dbReference type="SMART" id="SM00267">
    <property type="entry name" value="GGDEF"/>
    <property type="match status" value="1"/>
</dbReference>
<dbReference type="SMART" id="SM00052">
    <property type="entry name" value="EAL"/>
    <property type="match status" value="1"/>
</dbReference>
<dbReference type="InterPro" id="IPR035919">
    <property type="entry name" value="EAL_sf"/>
</dbReference>
<feature type="domain" description="GGDEF" evidence="3">
    <location>
        <begin position="314"/>
        <end position="447"/>
    </location>
</feature>
<reference evidence="4 5" key="1">
    <citation type="submission" date="2018-09" db="EMBL/GenBank/DDBJ databases">
        <title>The draft genome of Acinetobacter sp. strains.</title>
        <authorList>
            <person name="Qin J."/>
            <person name="Feng Y."/>
            <person name="Zong Z."/>
        </authorList>
    </citation>
    <scope>NUCLEOTIDE SEQUENCE [LARGE SCALE GENOMIC DNA]</scope>
    <source>
        <strain evidence="4 5">WCHAc060003</strain>
    </source>
</reference>
<dbReference type="NCBIfam" id="TIGR00254">
    <property type="entry name" value="GGDEF"/>
    <property type="match status" value="1"/>
</dbReference>
<dbReference type="EMBL" id="RCHD01000032">
    <property type="protein sequence ID" value="RLL33291.1"/>
    <property type="molecule type" value="Genomic_DNA"/>
</dbReference>
<dbReference type="PROSITE" id="PS50883">
    <property type="entry name" value="EAL"/>
    <property type="match status" value="1"/>
</dbReference>
<dbReference type="Pfam" id="PF00563">
    <property type="entry name" value="EAL"/>
    <property type="match status" value="1"/>
</dbReference>
<dbReference type="PANTHER" id="PTHR44757">
    <property type="entry name" value="DIGUANYLATE CYCLASE DGCP"/>
    <property type="match status" value="1"/>
</dbReference>
<dbReference type="SUPFAM" id="SSF55073">
    <property type="entry name" value="Nucleotide cyclase"/>
    <property type="match status" value="1"/>
</dbReference>
<dbReference type="InterPro" id="IPR052155">
    <property type="entry name" value="Biofilm_reg_signaling"/>
</dbReference>
<sequence length="710" mass="80776">MKSSSKNKPAVPHAQYDTELRTTLNKAQPNVADDVMLQQFANNIPLPLWLQTAQGPAFSNSKLCQFIDVDLNQHLPEKWLNYIHPEDFEHFIVLWQKAQQTKQNFKKECRLKHHQLGYRMCAVHIEFPQAPNSLFECSVSFIDIHDSYEKQQALSHQVSAQNKMLNASIDCIKILAPDGNLTHMNRSGCLALGVSVTEKKFGMPWLNLLPEDIRKAGSAALAQACQGKNTRFASKSTLDGQTHQFWDNILTPIVDENGVTESILCVSRDVTQQKAAESRLQQIIEHDELTGLFNRRAFTRIFKKHLQYALNYDHQIGLMLIDLDYFKHVNDTLGHVAGDHLLHTLGQRFKSCFSEDIIVSRLGGDEFAILVPELVDEQQLMDVAHQAWLQLDMPISYTGQFINGGMSIGCSIYPRDAQSSSNLMKCADIALNDLKISGRGGIRMFNLDMFKALEATTRQLTLARSIIKNDQIEPFYQPKVQLQDSRVIGFEALLRWKDQHGVLQLPSHIYAAFQDYDLASRISETMQNKIFQDMNEWQDQGLELLPISINAAPVEFLRDDYAEKMLQRLQKYKIPHDKVEVEITEQSLSERGSHYVIRALHLLKKEGLSISLDDFGTGHSSLTRLSDYPIDCIKIDRNFVERMTKDSSALAIVKAITQLGSSISMDILVEGIENTEQLNVLKDCECQKGQGFYFYRPMSFEHISALLEVR</sequence>
<dbReference type="InterPro" id="IPR000700">
    <property type="entry name" value="PAS-assoc_C"/>
</dbReference>
<dbReference type="AlphaFoldDB" id="A0A498D9D3"/>
<name>A0A498D9D3_9GAMM</name>
<evidence type="ECO:0000259" key="3">
    <source>
        <dbReference type="PROSITE" id="PS50887"/>
    </source>
</evidence>
<dbReference type="PANTHER" id="PTHR44757:SF2">
    <property type="entry name" value="BIOFILM ARCHITECTURE MAINTENANCE PROTEIN MBAA"/>
    <property type="match status" value="1"/>
</dbReference>
<evidence type="ECO:0000259" key="2">
    <source>
        <dbReference type="PROSITE" id="PS50883"/>
    </source>
</evidence>
<dbReference type="Proteomes" id="UP000267166">
    <property type="component" value="Unassembled WGS sequence"/>
</dbReference>
<dbReference type="SUPFAM" id="SSF141868">
    <property type="entry name" value="EAL domain-like"/>
    <property type="match status" value="1"/>
</dbReference>
<proteinExistence type="predicted"/>
<dbReference type="InterPro" id="IPR029787">
    <property type="entry name" value="Nucleotide_cyclase"/>
</dbReference>
<dbReference type="InterPro" id="IPR000160">
    <property type="entry name" value="GGDEF_dom"/>
</dbReference>
<evidence type="ECO:0000313" key="4">
    <source>
        <dbReference type="EMBL" id="RLL33291.1"/>
    </source>
</evidence>
<dbReference type="InterPro" id="IPR001633">
    <property type="entry name" value="EAL_dom"/>
</dbReference>
<dbReference type="Gene3D" id="3.30.70.270">
    <property type="match status" value="1"/>
</dbReference>
<dbReference type="CDD" id="cd01949">
    <property type="entry name" value="GGDEF"/>
    <property type="match status" value="1"/>
</dbReference>
<organism evidence="4 5">
    <name type="scientific">Acinetobacter cumulans</name>
    <dbReference type="NCBI Taxonomy" id="2136182"/>
    <lineage>
        <taxon>Bacteria</taxon>
        <taxon>Pseudomonadati</taxon>
        <taxon>Pseudomonadota</taxon>
        <taxon>Gammaproteobacteria</taxon>
        <taxon>Moraxellales</taxon>
        <taxon>Moraxellaceae</taxon>
        <taxon>Acinetobacter</taxon>
    </lineage>
</organism>
<comment type="caution">
    <text evidence="4">The sequence shown here is derived from an EMBL/GenBank/DDBJ whole genome shotgun (WGS) entry which is preliminary data.</text>
</comment>
<dbReference type="PROSITE" id="PS50113">
    <property type="entry name" value="PAC"/>
    <property type="match status" value="1"/>
</dbReference>
<protein>
    <submittedName>
        <fullName evidence="4">EAL domain-containing protein</fullName>
    </submittedName>
</protein>
<dbReference type="CDD" id="cd01948">
    <property type="entry name" value="EAL"/>
    <property type="match status" value="1"/>
</dbReference>
<dbReference type="RefSeq" id="WP_121594705.1">
    <property type="nucleotide sequence ID" value="NZ_RCHD01000032.1"/>
</dbReference>
<evidence type="ECO:0000313" key="5">
    <source>
        <dbReference type="Proteomes" id="UP000267166"/>
    </source>
</evidence>
<dbReference type="InterPro" id="IPR013656">
    <property type="entry name" value="PAS_4"/>
</dbReference>
<dbReference type="PROSITE" id="PS50887">
    <property type="entry name" value="GGDEF"/>
    <property type="match status" value="1"/>
</dbReference>
<accession>A0A498D9D3</accession>